<dbReference type="PROSITE" id="PS51257">
    <property type="entry name" value="PROKAR_LIPOPROTEIN"/>
    <property type="match status" value="1"/>
</dbReference>
<sequence length="96" mass="10485">MDSVDRIPVLIIFSSLSTSCQLLSDVIQGEIRWHPGRHLAGACTRTFRPLSDTFSGRTAREKIGVKCCDTNSCVSLLSLLLLLIPRSLIAATALTR</sequence>
<dbReference type="AlphaFoldDB" id="A0A0B7FH71"/>
<protein>
    <submittedName>
        <fullName evidence="1">Uncharacterized protein</fullName>
    </submittedName>
</protein>
<reference evidence="1 2" key="1">
    <citation type="submission" date="2014-11" db="EMBL/GenBank/DDBJ databases">
        <authorList>
            <person name="Wibberg Daniel"/>
        </authorList>
    </citation>
    <scope>NUCLEOTIDE SEQUENCE [LARGE SCALE GENOMIC DNA]</scope>
    <source>
        <strain evidence="1">Rhizoctonia solani AG1-IB 7/3/14</strain>
    </source>
</reference>
<accession>A0A0B7FH71</accession>
<gene>
    <name evidence="1" type="ORF">RSOLAG1IB_08232</name>
</gene>
<evidence type="ECO:0000313" key="1">
    <source>
        <dbReference type="EMBL" id="CEL56980.1"/>
    </source>
</evidence>
<proteinExistence type="predicted"/>
<dbReference type="Proteomes" id="UP000059188">
    <property type="component" value="Unassembled WGS sequence"/>
</dbReference>
<keyword evidence="2" id="KW-1185">Reference proteome</keyword>
<organism evidence="1 2">
    <name type="scientific">Thanatephorus cucumeris (strain AG1-IB / isolate 7/3/14)</name>
    <name type="common">Lettuce bottom rot fungus</name>
    <name type="synonym">Rhizoctonia solani</name>
    <dbReference type="NCBI Taxonomy" id="1108050"/>
    <lineage>
        <taxon>Eukaryota</taxon>
        <taxon>Fungi</taxon>
        <taxon>Dikarya</taxon>
        <taxon>Basidiomycota</taxon>
        <taxon>Agaricomycotina</taxon>
        <taxon>Agaricomycetes</taxon>
        <taxon>Cantharellales</taxon>
        <taxon>Ceratobasidiaceae</taxon>
        <taxon>Rhizoctonia</taxon>
        <taxon>Rhizoctonia solani AG-1</taxon>
    </lineage>
</organism>
<dbReference type="EMBL" id="LN679126">
    <property type="protein sequence ID" value="CEL56980.1"/>
    <property type="molecule type" value="Genomic_DNA"/>
</dbReference>
<name>A0A0B7FH71_THACB</name>
<evidence type="ECO:0000313" key="2">
    <source>
        <dbReference type="Proteomes" id="UP000059188"/>
    </source>
</evidence>